<name>A0A2G8K4C7_STIJA</name>
<dbReference type="AlphaFoldDB" id="A0A2G8K4C7"/>
<evidence type="ECO:0000313" key="2">
    <source>
        <dbReference type="Proteomes" id="UP000230750"/>
    </source>
</evidence>
<sequence>MIVQSKNSNKAVDSLGQFIELPLAIASPKGAMVHGTKANSTNVYRRRYNQAFTDTLPAGWKPECVILEDTYHIGLRVLIGSNGILHKDAAVQLSNSIDAHEYLSLSQLASCLLSDPDLDMLPTDDLPAIMQIIFIVSGCDYTSFFHGCGKASFLSSFFMHANFISGTEMPGSLSETSVTNEQGLLSFYRLVGSVYYKKFSSVMPSEHKSPKQLYQSVNEAASLLEQHHQWLNIIRDNSWEKVTSEEEVMPSNDALKFHWQHCCWVSNLWGQAGKSEVIHASLCAHGYKEEDGELSIVWDSAENKQKVEDLVGQLTKGCKCKTGCGTKRCRCNKSIRTVDLVAHAITV</sequence>
<protein>
    <recommendedName>
        <fullName evidence="3">Tesmin/TSO1-like CXC domain-containing protein</fullName>
    </recommendedName>
</protein>
<dbReference type="Proteomes" id="UP000230750">
    <property type="component" value="Unassembled WGS sequence"/>
</dbReference>
<comment type="caution">
    <text evidence="1">The sequence shown here is derived from an EMBL/GenBank/DDBJ whole genome shotgun (WGS) entry which is preliminary data.</text>
</comment>
<keyword evidence="2" id="KW-1185">Reference proteome</keyword>
<reference evidence="1 2" key="1">
    <citation type="journal article" date="2017" name="PLoS Biol.">
        <title>The sea cucumber genome provides insights into morphological evolution and visceral regeneration.</title>
        <authorList>
            <person name="Zhang X."/>
            <person name="Sun L."/>
            <person name="Yuan J."/>
            <person name="Sun Y."/>
            <person name="Gao Y."/>
            <person name="Zhang L."/>
            <person name="Li S."/>
            <person name="Dai H."/>
            <person name="Hamel J.F."/>
            <person name="Liu C."/>
            <person name="Yu Y."/>
            <person name="Liu S."/>
            <person name="Lin W."/>
            <person name="Guo K."/>
            <person name="Jin S."/>
            <person name="Xu P."/>
            <person name="Storey K.B."/>
            <person name="Huan P."/>
            <person name="Zhang T."/>
            <person name="Zhou Y."/>
            <person name="Zhang J."/>
            <person name="Lin C."/>
            <person name="Li X."/>
            <person name="Xing L."/>
            <person name="Huo D."/>
            <person name="Sun M."/>
            <person name="Wang L."/>
            <person name="Mercier A."/>
            <person name="Li F."/>
            <person name="Yang H."/>
            <person name="Xiang J."/>
        </authorList>
    </citation>
    <scope>NUCLEOTIDE SEQUENCE [LARGE SCALE GENOMIC DNA]</scope>
    <source>
        <strain evidence="1">Shaxun</strain>
        <tissue evidence="1">Muscle</tissue>
    </source>
</reference>
<organism evidence="1 2">
    <name type="scientific">Stichopus japonicus</name>
    <name type="common">Sea cucumber</name>
    <dbReference type="NCBI Taxonomy" id="307972"/>
    <lineage>
        <taxon>Eukaryota</taxon>
        <taxon>Metazoa</taxon>
        <taxon>Echinodermata</taxon>
        <taxon>Eleutherozoa</taxon>
        <taxon>Echinozoa</taxon>
        <taxon>Holothuroidea</taxon>
        <taxon>Aspidochirotacea</taxon>
        <taxon>Aspidochirotida</taxon>
        <taxon>Stichopodidae</taxon>
        <taxon>Apostichopus</taxon>
    </lineage>
</organism>
<gene>
    <name evidence="1" type="ORF">BSL78_20345</name>
</gene>
<dbReference type="OrthoDB" id="6085333at2759"/>
<accession>A0A2G8K4C7</accession>
<dbReference type="EMBL" id="MRZV01000903">
    <property type="protein sequence ID" value="PIK42799.1"/>
    <property type="molecule type" value="Genomic_DNA"/>
</dbReference>
<evidence type="ECO:0000313" key="1">
    <source>
        <dbReference type="EMBL" id="PIK42799.1"/>
    </source>
</evidence>
<evidence type="ECO:0008006" key="3">
    <source>
        <dbReference type="Google" id="ProtNLM"/>
    </source>
</evidence>
<proteinExistence type="predicted"/>
<dbReference type="STRING" id="307972.A0A2G8K4C7"/>